<proteinExistence type="predicted"/>
<dbReference type="InterPro" id="IPR038725">
    <property type="entry name" value="YdaG_split_barrel_FMN-bd"/>
</dbReference>
<protein>
    <submittedName>
        <fullName evidence="2">Pyridoxamine 5'-phosphate oxidase family protein</fullName>
    </submittedName>
</protein>
<dbReference type="Proteomes" id="UP001500279">
    <property type="component" value="Unassembled WGS sequence"/>
</dbReference>
<organism evidence="2 3">
    <name type="scientific">Ideonella azotifigens</name>
    <dbReference type="NCBI Taxonomy" id="513160"/>
    <lineage>
        <taxon>Bacteria</taxon>
        <taxon>Pseudomonadati</taxon>
        <taxon>Pseudomonadota</taxon>
        <taxon>Betaproteobacteria</taxon>
        <taxon>Burkholderiales</taxon>
        <taxon>Sphaerotilaceae</taxon>
        <taxon>Ideonella</taxon>
    </lineage>
</organism>
<dbReference type="Gene3D" id="2.30.110.10">
    <property type="entry name" value="Electron Transport, Fmn-binding Protein, Chain A"/>
    <property type="match status" value="1"/>
</dbReference>
<dbReference type="SUPFAM" id="SSF50475">
    <property type="entry name" value="FMN-binding split barrel"/>
    <property type="match status" value="1"/>
</dbReference>
<evidence type="ECO:0000313" key="3">
    <source>
        <dbReference type="Proteomes" id="UP001500279"/>
    </source>
</evidence>
<dbReference type="RefSeq" id="WP_141290809.1">
    <property type="nucleotide sequence ID" value="NZ_BAAAEW010000052.1"/>
</dbReference>
<name>A0ABN1KLQ5_9BURK</name>
<dbReference type="EMBL" id="BAAAEW010000052">
    <property type="protein sequence ID" value="GAA0770631.1"/>
    <property type="molecule type" value="Genomic_DNA"/>
</dbReference>
<feature type="domain" description="General stress protein FMN-binding split barrel" evidence="1">
    <location>
        <begin position="8"/>
        <end position="155"/>
    </location>
</feature>
<dbReference type="InterPro" id="IPR052917">
    <property type="entry name" value="Stress-Dev_Protein"/>
</dbReference>
<comment type="caution">
    <text evidence="2">The sequence shown here is derived from an EMBL/GenBank/DDBJ whole genome shotgun (WGS) entry which is preliminary data.</text>
</comment>
<sequence length="166" mass="18579">MTSDTHSREKLWSLIKGTKFGLFTTRHANGHLHSRPMTTQNKTIDEDDRLWFFMSRSGDSVSDLLADPQVNIGYANPSDDSYVSVSGIASVSTDQAKKRELWSKLNDAYFKGGVDDPDAALVEVRISHAHYWDVDDSKIVQLYKMAKAAVTGEQPKLGKDAEVRMN</sequence>
<reference evidence="2 3" key="1">
    <citation type="journal article" date="2019" name="Int. J. Syst. Evol. Microbiol.">
        <title>The Global Catalogue of Microorganisms (GCM) 10K type strain sequencing project: providing services to taxonomists for standard genome sequencing and annotation.</title>
        <authorList>
            <consortium name="The Broad Institute Genomics Platform"/>
            <consortium name="The Broad Institute Genome Sequencing Center for Infectious Disease"/>
            <person name="Wu L."/>
            <person name="Ma J."/>
        </authorList>
    </citation>
    <scope>NUCLEOTIDE SEQUENCE [LARGE SCALE GENOMIC DNA]</scope>
    <source>
        <strain evidence="2 3">JCM 15503</strain>
    </source>
</reference>
<evidence type="ECO:0000313" key="2">
    <source>
        <dbReference type="EMBL" id="GAA0770631.1"/>
    </source>
</evidence>
<accession>A0ABN1KLQ5</accession>
<keyword evidence="3" id="KW-1185">Reference proteome</keyword>
<evidence type="ECO:0000259" key="1">
    <source>
        <dbReference type="Pfam" id="PF16242"/>
    </source>
</evidence>
<dbReference type="PANTHER" id="PTHR34818:SF1">
    <property type="entry name" value="PROTEIN BLI-3"/>
    <property type="match status" value="1"/>
</dbReference>
<dbReference type="Pfam" id="PF16242">
    <property type="entry name" value="Pyrid_ox_like"/>
    <property type="match status" value="1"/>
</dbReference>
<gene>
    <name evidence="2" type="ORF">GCM10009107_62480</name>
</gene>
<dbReference type="InterPro" id="IPR012349">
    <property type="entry name" value="Split_barrel_FMN-bd"/>
</dbReference>
<dbReference type="PANTHER" id="PTHR34818">
    <property type="entry name" value="PROTEIN BLI-3"/>
    <property type="match status" value="1"/>
</dbReference>